<reference evidence="3" key="1">
    <citation type="journal article" date="2019" name="Int. J. Syst. Evol. Microbiol.">
        <title>The Global Catalogue of Microorganisms (GCM) 10K type strain sequencing project: providing services to taxonomists for standard genome sequencing and annotation.</title>
        <authorList>
            <consortium name="The Broad Institute Genomics Platform"/>
            <consortium name="The Broad Institute Genome Sequencing Center for Infectious Disease"/>
            <person name="Wu L."/>
            <person name="Ma J."/>
        </authorList>
    </citation>
    <scope>NUCLEOTIDE SEQUENCE [LARGE SCALE GENOMIC DNA]</scope>
    <source>
        <strain evidence="3">CGMCC 1.12404</strain>
    </source>
</reference>
<gene>
    <name evidence="2" type="ORF">GCM10007416_05090</name>
</gene>
<name>A0ABQ1G294_9BACL</name>
<keyword evidence="3" id="KW-1185">Reference proteome</keyword>
<dbReference type="Proteomes" id="UP000617979">
    <property type="component" value="Unassembled WGS sequence"/>
</dbReference>
<accession>A0ABQ1G294</accession>
<keyword evidence="1" id="KW-0472">Membrane</keyword>
<keyword evidence="1" id="KW-1133">Transmembrane helix</keyword>
<sequence length="109" mass="12219">MIEKLLEKLVSMVCFALVSWGIYCFFEGITVTNDVPRGVFLDLSPYFWGYANGSFYLGAHTLGAIGFSMVELFNGIPVPTIWPIVIGIFLWKVADGSPLSRTDDRYAER</sequence>
<comment type="caution">
    <text evidence="2">The sequence shown here is derived from an EMBL/GenBank/DDBJ whole genome shotgun (WGS) entry which is preliminary data.</text>
</comment>
<dbReference type="RefSeq" id="WP_188429570.1">
    <property type="nucleotide sequence ID" value="NZ_BMEX01000002.1"/>
</dbReference>
<keyword evidence="1" id="KW-0812">Transmembrane</keyword>
<proteinExistence type="predicted"/>
<organism evidence="2 3">
    <name type="scientific">Kroppenstedtia guangzhouensis</name>
    <dbReference type="NCBI Taxonomy" id="1274356"/>
    <lineage>
        <taxon>Bacteria</taxon>
        <taxon>Bacillati</taxon>
        <taxon>Bacillota</taxon>
        <taxon>Bacilli</taxon>
        <taxon>Bacillales</taxon>
        <taxon>Thermoactinomycetaceae</taxon>
        <taxon>Kroppenstedtia</taxon>
    </lineage>
</organism>
<evidence type="ECO:0000256" key="1">
    <source>
        <dbReference type="SAM" id="Phobius"/>
    </source>
</evidence>
<feature type="transmembrane region" description="Helical" evidence="1">
    <location>
        <begin position="72"/>
        <end position="91"/>
    </location>
</feature>
<protein>
    <submittedName>
        <fullName evidence="2">Uncharacterized protein</fullName>
    </submittedName>
</protein>
<dbReference type="EMBL" id="BMEX01000002">
    <property type="protein sequence ID" value="GGA35227.1"/>
    <property type="molecule type" value="Genomic_DNA"/>
</dbReference>
<feature type="transmembrane region" description="Helical" evidence="1">
    <location>
        <begin position="9"/>
        <end position="26"/>
    </location>
</feature>
<evidence type="ECO:0000313" key="2">
    <source>
        <dbReference type="EMBL" id="GGA35227.1"/>
    </source>
</evidence>
<evidence type="ECO:0000313" key="3">
    <source>
        <dbReference type="Proteomes" id="UP000617979"/>
    </source>
</evidence>
<feature type="transmembrane region" description="Helical" evidence="1">
    <location>
        <begin position="46"/>
        <end position="65"/>
    </location>
</feature>